<evidence type="ECO:0000313" key="1">
    <source>
        <dbReference type="Ensembl" id="ENSGWIP00000032949.1"/>
    </source>
</evidence>
<dbReference type="Proteomes" id="UP000694680">
    <property type="component" value="Chromosome 3"/>
</dbReference>
<organism evidence="1 2">
    <name type="scientific">Gouania willdenowi</name>
    <name type="common">Blunt-snouted clingfish</name>
    <name type="synonym">Lepadogaster willdenowi</name>
    <dbReference type="NCBI Taxonomy" id="441366"/>
    <lineage>
        <taxon>Eukaryota</taxon>
        <taxon>Metazoa</taxon>
        <taxon>Chordata</taxon>
        <taxon>Craniata</taxon>
        <taxon>Vertebrata</taxon>
        <taxon>Euteleostomi</taxon>
        <taxon>Actinopterygii</taxon>
        <taxon>Neopterygii</taxon>
        <taxon>Teleostei</taxon>
        <taxon>Neoteleostei</taxon>
        <taxon>Acanthomorphata</taxon>
        <taxon>Ovalentaria</taxon>
        <taxon>Blenniimorphae</taxon>
        <taxon>Blenniiformes</taxon>
        <taxon>Gobiesocoidei</taxon>
        <taxon>Gobiesocidae</taxon>
        <taxon>Gobiesocinae</taxon>
        <taxon>Gouania</taxon>
    </lineage>
</organism>
<name>A0A8C5GMT3_GOUWI</name>
<accession>A0A8C5GMT3</accession>
<reference evidence="1" key="2">
    <citation type="submission" date="2025-08" db="UniProtKB">
        <authorList>
            <consortium name="Ensembl"/>
        </authorList>
    </citation>
    <scope>IDENTIFICATION</scope>
</reference>
<proteinExistence type="predicted"/>
<reference evidence="1" key="1">
    <citation type="submission" date="2020-06" db="EMBL/GenBank/DDBJ databases">
        <authorList>
            <consortium name="Wellcome Sanger Institute Data Sharing"/>
        </authorList>
    </citation>
    <scope>NUCLEOTIDE SEQUENCE [LARGE SCALE GENOMIC DNA]</scope>
</reference>
<evidence type="ECO:0000313" key="2">
    <source>
        <dbReference type="Proteomes" id="UP000694680"/>
    </source>
</evidence>
<protein>
    <submittedName>
        <fullName evidence="1">Uncharacterized protein</fullName>
    </submittedName>
</protein>
<keyword evidence="2" id="KW-1185">Reference proteome</keyword>
<sequence length="65" mass="7503">MYLISFTQRERDAGSSCIISMVTSSITIQDPRDLQSRRSFSFDYRGTANIHAQFIPIHTRQYGCQ</sequence>
<dbReference type="Ensembl" id="ENSGWIT00000035848.1">
    <property type="protein sequence ID" value="ENSGWIP00000032949.1"/>
    <property type="gene ID" value="ENSGWIG00000016937.1"/>
</dbReference>
<dbReference type="AlphaFoldDB" id="A0A8C5GMT3"/>
<reference evidence="1" key="3">
    <citation type="submission" date="2025-09" db="UniProtKB">
        <authorList>
            <consortium name="Ensembl"/>
        </authorList>
    </citation>
    <scope>IDENTIFICATION</scope>
</reference>